<evidence type="ECO:0000256" key="1">
    <source>
        <dbReference type="SAM" id="MobiDB-lite"/>
    </source>
</evidence>
<dbReference type="Proteomes" id="UP000051836">
    <property type="component" value="Unassembled WGS sequence"/>
</dbReference>
<dbReference type="AlphaFoldDB" id="A0A0Q3LTU6"/>
<sequence length="181" mass="19656">MTNQFISQPWANASVASFSTALGLWRGHIGLCIGVGRVIQLNLKPDKLLPSVFTSQLVIAHDTLKPDIATLTLALVFIVPILFEDSLSTAGGEEEKEEKEEQEEEEEEDAAAAVRAPVTAAQLPAAGGKEMKEVVFGSSPTISRSSPFPLRRDKLPGGFLDAGIVPHCVRIWQFLTLKYVQ</sequence>
<accession>A0A0Q3LTU6</accession>
<evidence type="ECO:0000313" key="3">
    <source>
        <dbReference type="Proteomes" id="UP000051836"/>
    </source>
</evidence>
<gene>
    <name evidence="2" type="ORF">AAES_164225</name>
</gene>
<comment type="caution">
    <text evidence="2">The sequence shown here is derived from an EMBL/GenBank/DDBJ whole genome shotgun (WGS) entry which is preliminary data.</text>
</comment>
<dbReference type="EMBL" id="LMAW01003134">
    <property type="protein sequence ID" value="KQK73813.1"/>
    <property type="molecule type" value="Genomic_DNA"/>
</dbReference>
<feature type="compositionally biased region" description="Acidic residues" evidence="1">
    <location>
        <begin position="92"/>
        <end position="110"/>
    </location>
</feature>
<reference evidence="2 3" key="1">
    <citation type="submission" date="2015-10" db="EMBL/GenBank/DDBJ databases">
        <authorList>
            <person name="Gilbert D.G."/>
        </authorList>
    </citation>
    <scope>NUCLEOTIDE SEQUENCE [LARGE SCALE GENOMIC DNA]</scope>
    <source>
        <strain evidence="2">FVVF132</strain>
    </source>
</reference>
<proteinExistence type="predicted"/>
<name>A0A0Q3LTU6_AMAAE</name>
<feature type="region of interest" description="Disordered" evidence="1">
    <location>
        <begin position="89"/>
        <end position="113"/>
    </location>
</feature>
<keyword evidence="3" id="KW-1185">Reference proteome</keyword>
<protein>
    <submittedName>
        <fullName evidence="2">Uncharacterized protein</fullName>
    </submittedName>
</protein>
<organism evidence="2 3">
    <name type="scientific">Amazona aestiva</name>
    <name type="common">Blue-fronted Amazon parrot</name>
    <dbReference type="NCBI Taxonomy" id="12930"/>
    <lineage>
        <taxon>Eukaryota</taxon>
        <taxon>Metazoa</taxon>
        <taxon>Chordata</taxon>
        <taxon>Craniata</taxon>
        <taxon>Vertebrata</taxon>
        <taxon>Euteleostomi</taxon>
        <taxon>Archelosauria</taxon>
        <taxon>Archosauria</taxon>
        <taxon>Dinosauria</taxon>
        <taxon>Saurischia</taxon>
        <taxon>Theropoda</taxon>
        <taxon>Coelurosauria</taxon>
        <taxon>Aves</taxon>
        <taxon>Neognathae</taxon>
        <taxon>Neoaves</taxon>
        <taxon>Telluraves</taxon>
        <taxon>Australaves</taxon>
        <taxon>Psittaciformes</taxon>
        <taxon>Psittacidae</taxon>
        <taxon>Amazona</taxon>
    </lineage>
</organism>
<evidence type="ECO:0000313" key="2">
    <source>
        <dbReference type="EMBL" id="KQK73813.1"/>
    </source>
</evidence>